<dbReference type="Pfam" id="PF02616">
    <property type="entry name" value="SMC_ScpA"/>
    <property type="match status" value="1"/>
</dbReference>
<dbReference type="KEGG" id="sphj:BSL82_08130"/>
<evidence type="ECO:0000313" key="2">
    <source>
        <dbReference type="EMBL" id="API59281.1"/>
    </source>
</evidence>
<dbReference type="EMBL" id="CP018221">
    <property type="protein sequence ID" value="API59281.1"/>
    <property type="molecule type" value="Genomic_DNA"/>
</dbReference>
<evidence type="ECO:0000256" key="1">
    <source>
        <dbReference type="ARBA" id="ARBA00044777"/>
    </source>
</evidence>
<reference evidence="3" key="1">
    <citation type="submission" date="2016-11" db="EMBL/GenBank/DDBJ databases">
        <title>Complete Genome Sequence of alachlor-degrading Sphingomonas sp. strain JJ-A5.</title>
        <authorList>
            <person name="Lee H."/>
            <person name="Ka J.-O."/>
        </authorList>
    </citation>
    <scope>NUCLEOTIDE SEQUENCE [LARGE SCALE GENOMIC DNA]</scope>
    <source>
        <strain evidence="3">JJ-A5</strain>
    </source>
</reference>
<keyword evidence="3" id="KW-1185">Reference proteome</keyword>
<dbReference type="PANTHER" id="PTHR33969:SF2">
    <property type="entry name" value="SEGREGATION AND CONDENSATION PROTEIN A"/>
    <property type="match status" value="1"/>
</dbReference>
<name>A0A1L3ZUH2_9SPHN</name>
<dbReference type="AlphaFoldDB" id="A0A1L3ZUH2"/>
<organism evidence="2 3">
    <name type="scientific">Tardibacter chloracetimidivorans</name>
    <dbReference type="NCBI Taxonomy" id="1921510"/>
    <lineage>
        <taxon>Bacteria</taxon>
        <taxon>Pseudomonadati</taxon>
        <taxon>Pseudomonadota</taxon>
        <taxon>Alphaproteobacteria</taxon>
        <taxon>Sphingomonadales</taxon>
        <taxon>Sphingomonadaceae</taxon>
        <taxon>Tardibacter</taxon>
    </lineage>
</organism>
<protein>
    <recommendedName>
        <fullName evidence="1">Segregation and condensation protein A</fullName>
    </recommendedName>
</protein>
<sequence>MSDAEDFDLAPPRDAAQTLNLELDGWEGPLDLLLLLARQQKVDLARISILDLVEQYLAFIADARALRLEIAADYLVMAAWLAYLKSCLLLPKEAQEEPSAEELALRLQMRLQRLDAMREAGARLMGRDRIGRDVFTRGAPEGLRVVRKAAWDVSLYELISAYGGIQARMTPAVHVVERRPVMTLDAAIERLERLLDVRLDWASLEQFLPPTADPEYRRSALASSFVAALELARQGRVTLQQEAAFQPLMLRRA</sequence>
<dbReference type="Gene3D" id="6.10.250.2410">
    <property type="match status" value="1"/>
</dbReference>
<evidence type="ECO:0000313" key="3">
    <source>
        <dbReference type="Proteomes" id="UP000182063"/>
    </source>
</evidence>
<gene>
    <name evidence="2" type="ORF">BSL82_08130</name>
</gene>
<dbReference type="RefSeq" id="WP_072596830.1">
    <property type="nucleotide sequence ID" value="NZ_CP018221.1"/>
</dbReference>
<dbReference type="OrthoDB" id="9793741at2"/>
<dbReference type="PANTHER" id="PTHR33969">
    <property type="entry name" value="SEGREGATION AND CONDENSATION PROTEIN A"/>
    <property type="match status" value="1"/>
</dbReference>
<proteinExistence type="predicted"/>
<dbReference type="STRING" id="1921510.BSL82_08130"/>
<accession>A0A1L3ZUH2</accession>
<dbReference type="Proteomes" id="UP000182063">
    <property type="component" value="Chromosome"/>
</dbReference>
<dbReference type="InterPro" id="IPR003768">
    <property type="entry name" value="ScpA"/>
</dbReference>